<evidence type="ECO:0000256" key="2">
    <source>
        <dbReference type="ARBA" id="ARBA00022645"/>
    </source>
</evidence>
<dbReference type="AlphaFoldDB" id="A0A2H3IW25"/>
<protein>
    <submittedName>
        <fullName evidence="8">Alpha/beta-hydrolase</fullName>
    </submittedName>
</protein>
<organism evidence="8 9">
    <name type="scientific">Wolfiporia cocos (strain MD-104)</name>
    <name type="common">Brown rot fungus</name>
    <dbReference type="NCBI Taxonomy" id="742152"/>
    <lineage>
        <taxon>Eukaryota</taxon>
        <taxon>Fungi</taxon>
        <taxon>Dikarya</taxon>
        <taxon>Basidiomycota</taxon>
        <taxon>Agaricomycotina</taxon>
        <taxon>Agaricomycetes</taxon>
        <taxon>Polyporales</taxon>
        <taxon>Phaeolaceae</taxon>
        <taxon>Wolfiporia</taxon>
    </lineage>
</organism>
<reference evidence="8 9" key="1">
    <citation type="journal article" date="2012" name="Science">
        <title>The Paleozoic origin of enzymatic lignin decomposition reconstructed from 31 fungal genomes.</title>
        <authorList>
            <person name="Floudas D."/>
            <person name="Binder M."/>
            <person name="Riley R."/>
            <person name="Barry K."/>
            <person name="Blanchette R.A."/>
            <person name="Henrissat B."/>
            <person name="Martinez A.T."/>
            <person name="Otillar R."/>
            <person name="Spatafora J.W."/>
            <person name="Yadav J.S."/>
            <person name="Aerts A."/>
            <person name="Benoit I."/>
            <person name="Boyd A."/>
            <person name="Carlson A."/>
            <person name="Copeland A."/>
            <person name="Coutinho P.M."/>
            <person name="de Vries R.P."/>
            <person name="Ferreira P."/>
            <person name="Findley K."/>
            <person name="Foster B."/>
            <person name="Gaskell J."/>
            <person name="Glotzer D."/>
            <person name="Gorecki P."/>
            <person name="Heitman J."/>
            <person name="Hesse C."/>
            <person name="Hori C."/>
            <person name="Igarashi K."/>
            <person name="Jurgens J.A."/>
            <person name="Kallen N."/>
            <person name="Kersten P."/>
            <person name="Kohler A."/>
            <person name="Kuees U."/>
            <person name="Kumar T.K.A."/>
            <person name="Kuo A."/>
            <person name="LaButti K."/>
            <person name="Larrondo L.F."/>
            <person name="Lindquist E."/>
            <person name="Ling A."/>
            <person name="Lombard V."/>
            <person name="Lucas S."/>
            <person name="Lundell T."/>
            <person name="Martin R."/>
            <person name="McLaughlin D.J."/>
            <person name="Morgenstern I."/>
            <person name="Morin E."/>
            <person name="Murat C."/>
            <person name="Nagy L.G."/>
            <person name="Nolan M."/>
            <person name="Ohm R.A."/>
            <person name="Patyshakuliyeva A."/>
            <person name="Rokas A."/>
            <person name="Ruiz-Duenas F.J."/>
            <person name="Sabat G."/>
            <person name="Salamov A."/>
            <person name="Samejima M."/>
            <person name="Schmutz J."/>
            <person name="Slot J.C."/>
            <person name="St John F."/>
            <person name="Stenlid J."/>
            <person name="Sun H."/>
            <person name="Sun S."/>
            <person name="Syed K."/>
            <person name="Tsang A."/>
            <person name="Wiebenga A."/>
            <person name="Young D."/>
            <person name="Pisabarro A."/>
            <person name="Eastwood D.C."/>
            <person name="Martin F."/>
            <person name="Cullen D."/>
            <person name="Grigoriev I.V."/>
            <person name="Hibbett D.S."/>
        </authorList>
    </citation>
    <scope>NUCLEOTIDE SEQUENCE [LARGE SCALE GENOMIC DNA]</scope>
    <source>
        <strain evidence="8 9">MD-104</strain>
    </source>
</reference>
<keyword evidence="5 8" id="KW-0378">Hydrolase</keyword>
<dbReference type="Pfam" id="PF00450">
    <property type="entry name" value="Peptidase_S10"/>
    <property type="match status" value="1"/>
</dbReference>
<keyword evidence="2" id="KW-0121">Carboxypeptidase</keyword>
<evidence type="ECO:0000256" key="1">
    <source>
        <dbReference type="ARBA" id="ARBA00009431"/>
    </source>
</evidence>
<feature type="signal peptide" evidence="7">
    <location>
        <begin position="1"/>
        <end position="19"/>
    </location>
</feature>
<dbReference type="OMA" id="AQDANCA"/>
<name>A0A2H3IW25_WOLCO</name>
<dbReference type="PANTHER" id="PTHR11802">
    <property type="entry name" value="SERINE PROTEASE FAMILY S10 SERINE CARBOXYPEPTIDASE"/>
    <property type="match status" value="1"/>
</dbReference>
<comment type="similarity">
    <text evidence="1">Belongs to the peptidase S10 family.</text>
</comment>
<dbReference type="EMBL" id="KB467831">
    <property type="protein sequence ID" value="PCH34192.1"/>
    <property type="molecule type" value="Genomic_DNA"/>
</dbReference>
<keyword evidence="3" id="KW-0645">Protease</keyword>
<dbReference type="InterPro" id="IPR001563">
    <property type="entry name" value="Peptidase_S10"/>
</dbReference>
<proteinExistence type="inferred from homology"/>
<dbReference type="STRING" id="742152.A0A2H3IW25"/>
<dbReference type="GO" id="GO:0004185">
    <property type="term" value="F:serine-type carboxypeptidase activity"/>
    <property type="evidence" value="ECO:0007669"/>
    <property type="project" value="InterPro"/>
</dbReference>
<evidence type="ECO:0000256" key="6">
    <source>
        <dbReference type="ARBA" id="ARBA00023180"/>
    </source>
</evidence>
<evidence type="ECO:0000256" key="3">
    <source>
        <dbReference type="ARBA" id="ARBA00022670"/>
    </source>
</evidence>
<gene>
    <name evidence="8" type="ORF">WOLCODRAFT_148257</name>
</gene>
<sequence length="495" mass="54392">MFLVLCLPALLAFAPLAVSFGLDPGVQHLFSSKNFNAAPASPATDSAGKPNLATRLQVTSNPDTYLYCAREGDKSTSGYAHFTNSDGVEDKHLFWWLFEARKDPSNAPVVLVFGGGPGSSGMFMAFSGAGPCRLALGDDGNGTAVTAEFSWIDEVNLLAIDHPVGAGFSYGVQSSLRNSSERAAWDVDDFLQAFWAEYPELAKNDFMIESASYGGTYIPNIVNVIFSRNVAAEADPSSSRLLKMPNAVMIGNGWSDPLTIARWWLQGNYHDNPIINSTGRELAITLMPTCADAVQLAYEQPTLENRHSANILCDELLDRLWSAGYVGRNPYHATQFDVYDCFPEMGWLNDVMGDERIRKQIGVPDSVKFVYSATEAVYKPFVANGDMIQPAYKLLAPAIDAGLRVMVFNGNTDGVCPWRSNLAWMNLLKTRHQAEFRAAPDVDWPGIGWVRKAGPGAGVFTFVSINDAGHFVEWDRQEAFRKILLTWLRNETIGL</sequence>
<dbReference type="PANTHER" id="PTHR11802:SF3">
    <property type="entry name" value="RETINOID-INDUCIBLE SERINE CARBOXYPEPTIDASE"/>
    <property type="match status" value="1"/>
</dbReference>
<evidence type="ECO:0000256" key="5">
    <source>
        <dbReference type="ARBA" id="ARBA00022801"/>
    </source>
</evidence>
<feature type="chain" id="PRO_5013837039" evidence="7">
    <location>
        <begin position="20"/>
        <end position="495"/>
    </location>
</feature>
<evidence type="ECO:0000313" key="9">
    <source>
        <dbReference type="Proteomes" id="UP000218811"/>
    </source>
</evidence>
<evidence type="ECO:0000313" key="8">
    <source>
        <dbReference type="EMBL" id="PCH34192.1"/>
    </source>
</evidence>
<dbReference type="OrthoDB" id="443318at2759"/>
<accession>A0A2H3IW25</accession>
<dbReference type="GO" id="GO:0006508">
    <property type="term" value="P:proteolysis"/>
    <property type="evidence" value="ECO:0007669"/>
    <property type="project" value="UniProtKB-KW"/>
</dbReference>
<keyword evidence="6" id="KW-0325">Glycoprotein</keyword>
<dbReference type="InterPro" id="IPR029058">
    <property type="entry name" value="AB_hydrolase_fold"/>
</dbReference>
<dbReference type="Proteomes" id="UP000218811">
    <property type="component" value="Unassembled WGS sequence"/>
</dbReference>
<dbReference type="SUPFAM" id="SSF53474">
    <property type="entry name" value="alpha/beta-Hydrolases"/>
    <property type="match status" value="1"/>
</dbReference>
<dbReference type="PRINTS" id="PR00724">
    <property type="entry name" value="CRBOXYPTASEC"/>
</dbReference>
<evidence type="ECO:0000256" key="7">
    <source>
        <dbReference type="SAM" id="SignalP"/>
    </source>
</evidence>
<keyword evidence="9" id="KW-1185">Reference proteome</keyword>
<dbReference type="Gene3D" id="1.10.287.410">
    <property type="match status" value="1"/>
</dbReference>
<evidence type="ECO:0000256" key="4">
    <source>
        <dbReference type="ARBA" id="ARBA00022729"/>
    </source>
</evidence>
<keyword evidence="4 7" id="KW-0732">Signal</keyword>
<dbReference type="Gene3D" id="3.40.50.1820">
    <property type="entry name" value="alpha/beta hydrolase"/>
    <property type="match status" value="1"/>
</dbReference>